<evidence type="ECO:0000313" key="2">
    <source>
        <dbReference type="Proteomes" id="UP000699042"/>
    </source>
</evidence>
<dbReference type="AlphaFoldDB" id="A0A9P7QX06"/>
<comment type="caution">
    <text evidence="1">The sequence shown here is derived from an EMBL/GenBank/DDBJ whole genome shotgun (WGS) entry which is preliminary data.</text>
</comment>
<accession>A0A9P7QX06</accession>
<name>A0A9P7QX06_9PEZI</name>
<feature type="non-terminal residue" evidence="1">
    <location>
        <position position="78"/>
    </location>
</feature>
<protein>
    <submittedName>
        <fullName evidence="1">Uncharacterized protein</fullName>
    </submittedName>
</protein>
<evidence type="ECO:0000313" key="1">
    <source>
        <dbReference type="EMBL" id="KAG7043203.1"/>
    </source>
</evidence>
<gene>
    <name evidence="1" type="ORF">JMJ77_002909</name>
</gene>
<reference evidence="1" key="1">
    <citation type="submission" date="2021-05" db="EMBL/GenBank/DDBJ databases">
        <title>Comparative genomics of three Colletotrichum scovillei strains and genetic complementation revealed genes involved fungal growth and virulence on chili pepper.</title>
        <authorList>
            <person name="Hsieh D.-K."/>
            <person name="Chuang S.-C."/>
            <person name="Chen C.-Y."/>
            <person name="Chao Y.-T."/>
            <person name="Lu M.-Y.J."/>
            <person name="Lee M.-H."/>
            <person name="Shih M.-C."/>
        </authorList>
    </citation>
    <scope>NUCLEOTIDE SEQUENCE</scope>
    <source>
        <strain evidence="1">Coll-153</strain>
    </source>
</reference>
<feature type="non-terminal residue" evidence="1">
    <location>
        <position position="1"/>
    </location>
</feature>
<proteinExistence type="predicted"/>
<sequence length="78" mass="8848">GNDRNTESPNGTSTTSLDPPFLCLRSTLLGRWPWQDTKVIGAIFIHFTHCRPRSRHHQVSTGYPHPQTPSQIDFVFTS</sequence>
<keyword evidence="2" id="KW-1185">Reference proteome</keyword>
<organism evidence="1 2">
    <name type="scientific">Colletotrichum scovillei</name>
    <dbReference type="NCBI Taxonomy" id="1209932"/>
    <lineage>
        <taxon>Eukaryota</taxon>
        <taxon>Fungi</taxon>
        <taxon>Dikarya</taxon>
        <taxon>Ascomycota</taxon>
        <taxon>Pezizomycotina</taxon>
        <taxon>Sordariomycetes</taxon>
        <taxon>Hypocreomycetidae</taxon>
        <taxon>Glomerellales</taxon>
        <taxon>Glomerellaceae</taxon>
        <taxon>Colletotrichum</taxon>
        <taxon>Colletotrichum acutatum species complex</taxon>
    </lineage>
</organism>
<dbReference type="EMBL" id="JAESDN010000012">
    <property type="protein sequence ID" value="KAG7043203.1"/>
    <property type="molecule type" value="Genomic_DNA"/>
</dbReference>
<dbReference type="Proteomes" id="UP000699042">
    <property type="component" value="Unassembled WGS sequence"/>
</dbReference>